<accession>A0AC61MTF3</accession>
<keyword evidence="2" id="KW-1185">Reference proteome</keyword>
<protein>
    <submittedName>
        <fullName evidence="1">MBL fold metallo-hydrolase</fullName>
    </submittedName>
</protein>
<evidence type="ECO:0000313" key="1">
    <source>
        <dbReference type="EMBL" id="QQK08871.1"/>
    </source>
</evidence>
<proteinExistence type="predicted"/>
<dbReference type="EMBL" id="CP066744">
    <property type="protein sequence ID" value="QQK08871.1"/>
    <property type="molecule type" value="Genomic_DNA"/>
</dbReference>
<name>A0AC61MTF3_9FIRM</name>
<dbReference type="Proteomes" id="UP000595814">
    <property type="component" value="Chromosome"/>
</dbReference>
<sequence length="260" mass="31381">MEKFEIKVTYINHSCFSIETKNYLFIIDYFKGNLPKPIIGKKTIFIATHSHNDHFSKKIFEYGNFKDNIYILSKDIAELYKNENIIYLDSPDKDKDLDINTMKKIWNKDNVFILDKDEKFSYHDVDFYTYGSTDKGFSILVELPYLTFFHAGDLNDWEWPEDTDLEREQMRNDFRREIDKIQTDQLDLAFFPIDPRLKEDYDLGVSYFLETLSPEILFPMHMWDNLKFSKRFKEDYDDIYTEIKEIDFDGQEFYITIEVE</sequence>
<gene>
    <name evidence="1" type="ORF">JFY71_04875</name>
</gene>
<reference evidence="1 2" key="1">
    <citation type="journal article" date="2022" name="Int. J. Syst. Evol. Microbiol.">
        <title>Miniphocaeibacter halophilus sp. nov., an ammonium-tolerant acetate-producing bacterium isolated from a biogas system.</title>
        <authorList>
            <person name="Schnurer A."/>
            <person name="Singh A."/>
            <person name="Bi S."/>
            <person name="Qiao W."/>
            <person name="Westerholm M."/>
        </authorList>
    </citation>
    <scope>NUCLEOTIDE SEQUENCE [LARGE SCALE GENOMIC DNA]</scope>
    <source>
        <strain evidence="1 2">AMB_01</strain>
    </source>
</reference>
<organism evidence="1 2">
    <name type="scientific">Miniphocaeibacter halophilus</name>
    <dbReference type="NCBI Taxonomy" id="2931922"/>
    <lineage>
        <taxon>Bacteria</taxon>
        <taxon>Bacillati</taxon>
        <taxon>Bacillota</taxon>
        <taxon>Tissierellia</taxon>
        <taxon>Tissierellales</taxon>
        <taxon>Peptoniphilaceae</taxon>
        <taxon>Miniphocaeibacter</taxon>
    </lineage>
</organism>
<evidence type="ECO:0000313" key="2">
    <source>
        <dbReference type="Proteomes" id="UP000595814"/>
    </source>
</evidence>